<dbReference type="Pfam" id="PF13683">
    <property type="entry name" value="rve_3"/>
    <property type="match status" value="1"/>
</dbReference>
<reference evidence="2 3" key="1">
    <citation type="submission" date="2019-09" db="EMBL/GenBank/DDBJ databases">
        <title>Gimesia benthica sp. nov., a novel bacterium isolated from deep-sea water of the Northwest Indian Ocean.</title>
        <authorList>
            <person name="Dai X."/>
        </authorList>
    </citation>
    <scope>NUCLEOTIDE SEQUENCE [LARGE SCALE GENOMIC DNA]</scope>
    <source>
        <strain evidence="2 3">E7</strain>
    </source>
</reference>
<accession>A0A6I6ALI5</accession>
<feature type="domain" description="Integrase catalytic" evidence="1">
    <location>
        <begin position="10"/>
        <end position="30"/>
    </location>
</feature>
<dbReference type="AlphaFoldDB" id="A0A6I6ALI5"/>
<evidence type="ECO:0000313" key="2">
    <source>
        <dbReference type="EMBL" id="QGQ25840.1"/>
    </source>
</evidence>
<protein>
    <submittedName>
        <fullName evidence="2">Transposase</fullName>
    </submittedName>
</protein>
<dbReference type="GO" id="GO:0015074">
    <property type="term" value="P:DNA integration"/>
    <property type="evidence" value="ECO:0007669"/>
    <property type="project" value="InterPro"/>
</dbReference>
<organism evidence="2 3">
    <name type="scientific">Gimesia benthica</name>
    <dbReference type="NCBI Taxonomy" id="2608982"/>
    <lineage>
        <taxon>Bacteria</taxon>
        <taxon>Pseudomonadati</taxon>
        <taxon>Planctomycetota</taxon>
        <taxon>Planctomycetia</taxon>
        <taxon>Planctomycetales</taxon>
        <taxon>Planctomycetaceae</taxon>
        <taxon>Gimesia</taxon>
    </lineage>
</organism>
<evidence type="ECO:0000259" key="1">
    <source>
        <dbReference type="Pfam" id="PF13683"/>
    </source>
</evidence>
<proteinExistence type="predicted"/>
<dbReference type="RefSeq" id="WP_155366434.1">
    <property type="nucleotide sequence ID" value="NZ_CP043930.1"/>
</dbReference>
<dbReference type="InterPro" id="IPR001584">
    <property type="entry name" value="Integrase_cat-core"/>
</dbReference>
<dbReference type="Proteomes" id="UP000427281">
    <property type="component" value="Chromosome"/>
</dbReference>
<gene>
    <name evidence="2" type="ORF">F1728_25595</name>
</gene>
<evidence type="ECO:0000313" key="3">
    <source>
        <dbReference type="Proteomes" id="UP000427281"/>
    </source>
</evidence>
<name>A0A6I6ALI5_9PLAN</name>
<keyword evidence="3" id="KW-1185">Reference proteome</keyword>
<dbReference type="EMBL" id="CP043930">
    <property type="protein sequence ID" value="QGQ25840.1"/>
    <property type="molecule type" value="Genomic_DNA"/>
</dbReference>
<sequence>MGQFLKSRPERWRGDYNSIRPHSSLGYRAPVPEAKLFCSPVSAPLQQASRTAIETIEH</sequence>
<dbReference type="KEGG" id="gim:F1728_25595"/>